<name>A0A0F4GH69_9PEZI</name>
<sequence>MGLKATNPNLSDPKTVKEALSRSDHKEWEKAIIKEAKSLESTGCLEWKLISTLPKGRVPLTGKWVFKIKVLPDGTVEKYKARWTARGFTQRKGLDYVNTFAPTPRAATGRILLSLSVNFGWKRRQVDVETAFLNPNLDKQIFIKPPEGAHLFKKDAHKYIIHVKKGLYGLKQAAALWHYDAVDTLQKLGLTRTVSDACLFQGKGILVLLHVDDFQIFGQSDHKIDKLIKGLEQKYTIKVVDTNVFLGLYLKEGKDGSMSVSQEHYSRDKLQGHGLSNAKSVKYPLDTLLEPLQDEGTKEDYDLFNKIIGELQHLSNHTRPDISFAVNHCARFLQNPGPLHVQAAKHIWRYVAGTIDKCLVYRKTKEQIQIEAFSDSDFAGDPSTSRSTSGMLFKIAGGPVVWRSQLQKEVVLSSTEAEYLSLTEATREVNWVRNLINELQPFTQAKSISTILIKVDNQSAISLVENHANSKRSRHVSLRNHYCREQHDKGSIKVEFVRTDMQLADCLTKPKSPNTIL</sequence>
<evidence type="ECO:0000259" key="2">
    <source>
        <dbReference type="Pfam" id="PF07727"/>
    </source>
</evidence>
<dbReference type="InterPro" id="IPR043502">
    <property type="entry name" value="DNA/RNA_pol_sf"/>
</dbReference>
<dbReference type="Pfam" id="PF07727">
    <property type="entry name" value="RVT_2"/>
    <property type="match status" value="1"/>
</dbReference>
<dbReference type="EMBL" id="LAFY01000636">
    <property type="protein sequence ID" value="KJX96367.1"/>
    <property type="molecule type" value="Genomic_DNA"/>
</dbReference>
<organism evidence="3 4">
    <name type="scientific">Zymoseptoria brevis</name>
    <dbReference type="NCBI Taxonomy" id="1047168"/>
    <lineage>
        <taxon>Eukaryota</taxon>
        <taxon>Fungi</taxon>
        <taxon>Dikarya</taxon>
        <taxon>Ascomycota</taxon>
        <taxon>Pezizomycotina</taxon>
        <taxon>Dothideomycetes</taxon>
        <taxon>Dothideomycetidae</taxon>
        <taxon>Mycosphaerellales</taxon>
        <taxon>Mycosphaerellaceae</taxon>
        <taxon>Zymoseptoria</taxon>
    </lineage>
</organism>
<dbReference type="SUPFAM" id="SSF56672">
    <property type="entry name" value="DNA/RNA polymerases"/>
    <property type="match status" value="1"/>
</dbReference>
<dbReference type="InterPro" id="IPR013103">
    <property type="entry name" value="RVT_2"/>
</dbReference>
<evidence type="ECO:0000313" key="4">
    <source>
        <dbReference type="Proteomes" id="UP000033647"/>
    </source>
</evidence>
<evidence type="ECO:0000256" key="1">
    <source>
        <dbReference type="SAM" id="MobiDB-lite"/>
    </source>
</evidence>
<gene>
    <name evidence="3" type="ORF">TI39_contig644g00002</name>
</gene>
<accession>A0A0F4GH69</accession>
<evidence type="ECO:0000313" key="3">
    <source>
        <dbReference type="EMBL" id="KJX96367.1"/>
    </source>
</evidence>
<dbReference type="STRING" id="1047168.A0A0F4GH69"/>
<feature type="domain" description="Reverse transcriptase Ty1/copia-type" evidence="2">
    <location>
        <begin position="47"/>
        <end position="285"/>
    </location>
</feature>
<comment type="caution">
    <text evidence="3">The sequence shown here is derived from an EMBL/GenBank/DDBJ whole genome shotgun (WGS) entry which is preliminary data.</text>
</comment>
<keyword evidence="4" id="KW-1185">Reference proteome</keyword>
<dbReference type="PANTHER" id="PTHR11439">
    <property type="entry name" value="GAG-POL-RELATED RETROTRANSPOSON"/>
    <property type="match status" value="1"/>
</dbReference>
<protein>
    <submittedName>
        <fullName evidence="3">Retrovirus-related Pol polyprotein from transposon TNT 1-94</fullName>
    </submittedName>
</protein>
<proteinExistence type="predicted"/>
<dbReference type="PANTHER" id="PTHR11439:SF483">
    <property type="entry name" value="PEPTIDE SYNTHASE GLIP-LIKE, PUTATIVE (AFU_ORTHOLOGUE AFUA_3G12920)-RELATED"/>
    <property type="match status" value="1"/>
</dbReference>
<dbReference type="CDD" id="cd09272">
    <property type="entry name" value="RNase_HI_RT_Ty1"/>
    <property type="match status" value="1"/>
</dbReference>
<dbReference type="OrthoDB" id="3693885at2759"/>
<feature type="compositionally biased region" description="Polar residues" evidence="1">
    <location>
        <begin position="1"/>
        <end position="12"/>
    </location>
</feature>
<dbReference type="AlphaFoldDB" id="A0A0F4GH69"/>
<dbReference type="Proteomes" id="UP000033647">
    <property type="component" value="Unassembled WGS sequence"/>
</dbReference>
<feature type="region of interest" description="Disordered" evidence="1">
    <location>
        <begin position="1"/>
        <end position="22"/>
    </location>
</feature>
<reference evidence="3 4" key="1">
    <citation type="submission" date="2015-03" db="EMBL/GenBank/DDBJ databases">
        <title>RNA-seq based gene annotation and comparative genomics of four Zymoseptoria species reveal species-specific pathogenicity related genes and transposable element activity.</title>
        <authorList>
            <person name="Grandaubert J."/>
            <person name="Bhattacharyya A."/>
            <person name="Stukenbrock E.H."/>
        </authorList>
    </citation>
    <scope>NUCLEOTIDE SEQUENCE [LARGE SCALE GENOMIC DNA]</scope>
    <source>
        <strain evidence="3 4">Zb18110</strain>
    </source>
</reference>